<protein>
    <recommendedName>
        <fullName evidence="4">Thaumatin-like protein</fullName>
    </recommendedName>
</protein>
<dbReference type="InterPro" id="IPR001938">
    <property type="entry name" value="Thaumatin"/>
</dbReference>
<dbReference type="PRINTS" id="PR00347">
    <property type="entry name" value="THAUMATIN"/>
</dbReference>
<reference evidence="2" key="1">
    <citation type="journal article" date="2023" name="Insect Mol. Biol.">
        <title>Genome sequencing provides insights into the evolution of gene families encoding plant cell wall-degrading enzymes in longhorned beetles.</title>
        <authorList>
            <person name="Shin N.R."/>
            <person name="Okamura Y."/>
            <person name="Kirsch R."/>
            <person name="Pauchet Y."/>
        </authorList>
    </citation>
    <scope>NUCLEOTIDE SEQUENCE</scope>
    <source>
        <strain evidence="2">MMC_N1</strain>
    </source>
</reference>
<dbReference type="Gene3D" id="2.60.110.10">
    <property type="entry name" value="Thaumatin"/>
    <property type="match status" value="2"/>
</dbReference>
<organism evidence="2 3">
    <name type="scientific">Molorchus minor</name>
    <dbReference type="NCBI Taxonomy" id="1323400"/>
    <lineage>
        <taxon>Eukaryota</taxon>
        <taxon>Metazoa</taxon>
        <taxon>Ecdysozoa</taxon>
        <taxon>Arthropoda</taxon>
        <taxon>Hexapoda</taxon>
        <taxon>Insecta</taxon>
        <taxon>Pterygota</taxon>
        <taxon>Neoptera</taxon>
        <taxon>Endopterygota</taxon>
        <taxon>Coleoptera</taxon>
        <taxon>Polyphaga</taxon>
        <taxon>Cucujiformia</taxon>
        <taxon>Chrysomeloidea</taxon>
        <taxon>Cerambycidae</taxon>
        <taxon>Lamiinae</taxon>
        <taxon>Monochamini</taxon>
        <taxon>Molorchus</taxon>
    </lineage>
</organism>
<dbReference type="SMART" id="SM00205">
    <property type="entry name" value="THN"/>
    <property type="match status" value="2"/>
</dbReference>
<dbReference type="Pfam" id="PF00314">
    <property type="entry name" value="Thaumatin"/>
    <property type="match status" value="2"/>
</dbReference>
<dbReference type="CDD" id="cd09218">
    <property type="entry name" value="TLP-PA"/>
    <property type="match status" value="1"/>
</dbReference>
<feature type="chain" id="PRO_5046693846" description="Thaumatin-like protein" evidence="1">
    <location>
        <begin position="17"/>
        <end position="417"/>
    </location>
</feature>
<evidence type="ECO:0000256" key="1">
    <source>
        <dbReference type="SAM" id="SignalP"/>
    </source>
</evidence>
<evidence type="ECO:0000313" key="3">
    <source>
        <dbReference type="Proteomes" id="UP001162164"/>
    </source>
</evidence>
<dbReference type="SUPFAM" id="SSF49870">
    <property type="entry name" value="Osmotin, thaumatin-like protein"/>
    <property type="match status" value="2"/>
</dbReference>
<proteinExistence type="predicted"/>
<dbReference type="PROSITE" id="PS51367">
    <property type="entry name" value="THAUMATIN_2"/>
    <property type="match status" value="2"/>
</dbReference>
<evidence type="ECO:0000313" key="2">
    <source>
        <dbReference type="EMBL" id="KAJ8977873.1"/>
    </source>
</evidence>
<dbReference type="Proteomes" id="UP001162164">
    <property type="component" value="Unassembled WGS sequence"/>
</dbReference>
<dbReference type="EMBL" id="JAPWTJ010000497">
    <property type="protein sequence ID" value="KAJ8977873.1"/>
    <property type="molecule type" value="Genomic_DNA"/>
</dbReference>
<sequence length="417" mass="45262">MFKLIAVAVLLTEAHAVEFQFVNNEIGAVWVGIQGNPDKENLADGGFVLEAGAVTSVQAAEDWAGRFWARTYCDASSNHCLTGDCGDRLQCQGNGGAPPASLAEITLKGADGLDFYDLSLVDGFNIRIAFEPVDGTGDGGEYSCKKATCNYYFNDDCPEALRLTSDAGVVVGCKSACLAFDTDQYCCRNSYGTPDTCKSSDWPTDYPSYFKAQCPDAYSYAYDDHKSTFTYATSSALELRTLDANDDWSGHFWARTWCNEDNNHCLTGDCGNKISCSSADFTPPVTTVELSFGETDQYYISLASGFNILAEIYPVDGNGDCSSASCQSRINKDCPDALKVDTEHGVLACKSACVAFDTDEYCCRNDYASADSCRSDSWPNSYGTFFGDRCPNANLSPYDSHATYTCRADTYEINFGG</sequence>
<accession>A0ABQ9JJU0</accession>
<name>A0ABQ9JJU0_9CUCU</name>
<comment type="caution">
    <text evidence="2">The sequence shown here is derived from an EMBL/GenBank/DDBJ whole genome shotgun (WGS) entry which is preliminary data.</text>
</comment>
<dbReference type="InterPro" id="IPR037176">
    <property type="entry name" value="Osmotin/thaumatin-like_sf"/>
</dbReference>
<feature type="signal peptide" evidence="1">
    <location>
        <begin position="1"/>
        <end position="16"/>
    </location>
</feature>
<dbReference type="PANTHER" id="PTHR31048">
    <property type="entry name" value="OS03G0233200 PROTEIN"/>
    <property type="match status" value="1"/>
</dbReference>
<gene>
    <name evidence="2" type="ORF">NQ317_014267</name>
</gene>
<evidence type="ECO:0008006" key="4">
    <source>
        <dbReference type="Google" id="ProtNLM"/>
    </source>
</evidence>
<keyword evidence="3" id="KW-1185">Reference proteome</keyword>
<keyword evidence="1" id="KW-0732">Signal</keyword>